<dbReference type="InterPro" id="IPR021754">
    <property type="entry name" value="DUF3320"/>
</dbReference>
<dbReference type="RefSeq" id="WP_054440261.1">
    <property type="nucleotide sequence ID" value="NZ_CYTI01000015.1"/>
</dbReference>
<protein>
    <submittedName>
        <fullName evidence="6">DUF3320 domain-containing protein</fullName>
    </submittedName>
</protein>
<dbReference type="InterPro" id="IPR041679">
    <property type="entry name" value="DNA2/NAM7-like_C"/>
</dbReference>
<name>A0A9X3KYZ4_ALCXX</name>
<feature type="region of interest" description="Disordered" evidence="1">
    <location>
        <begin position="362"/>
        <end position="390"/>
    </location>
</feature>
<dbReference type="PANTHER" id="PTHR10887:SF495">
    <property type="entry name" value="HELICASE SENATAXIN ISOFORM X1-RELATED"/>
    <property type="match status" value="1"/>
</dbReference>
<dbReference type="SUPFAM" id="SSF52540">
    <property type="entry name" value="P-loop containing nucleoside triphosphate hydrolases"/>
    <property type="match status" value="1"/>
</dbReference>
<evidence type="ECO:0000259" key="4">
    <source>
        <dbReference type="Pfam" id="PF13087"/>
    </source>
</evidence>
<dbReference type="Gene3D" id="3.40.960.10">
    <property type="entry name" value="VSR Endonuclease"/>
    <property type="match status" value="1"/>
</dbReference>
<dbReference type="InterPro" id="IPR027417">
    <property type="entry name" value="P-loop_NTPase"/>
</dbReference>
<evidence type="ECO:0000259" key="3">
    <source>
        <dbReference type="Pfam" id="PF13086"/>
    </source>
</evidence>
<reference evidence="6" key="1">
    <citation type="submission" date="2022-12" db="EMBL/GenBank/DDBJ databases">
        <authorList>
            <person name="Voronina O.L."/>
            <person name="Kunda M.S."/>
            <person name="Ryzhova N."/>
            <person name="Aksenova E.I."/>
        </authorList>
    </citation>
    <scope>NUCLEOTIDE SEQUENCE</scope>
    <source>
        <strain evidence="6">SCCH136:Ach223948</strain>
    </source>
</reference>
<dbReference type="InterPro" id="IPR045055">
    <property type="entry name" value="DNA2/NAM7-like"/>
</dbReference>
<dbReference type="Pfam" id="PF13087">
    <property type="entry name" value="AAA_12"/>
    <property type="match status" value="1"/>
</dbReference>
<dbReference type="PANTHER" id="PTHR10887">
    <property type="entry name" value="DNA2/NAM7 HELICASE FAMILY"/>
    <property type="match status" value="1"/>
</dbReference>
<dbReference type="InterPro" id="IPR047187">
    <property type="entry name" value="SF1_C_Upf1"/>
</dbReference>
<dbReference type="Pfam" id="PF13195">
    <property type="entry name" value="DUF4011"/>
    <property type="match status" value="1"/>
</dbReference>
<feature type="domain" description="DNA2/NAM7 helicase helicase" evidence="3">
    <location>
        <begin position="1360"/>
        <end position="1402"/>
    </location>
</feature>
<dbReference type="Pfam" id="PF18741">
    <property type="entry name" value="MTES_1575"/>
    <property type="match status" value="1"/>
</dbReference>
<evidence type="ECO:0000313" key="7">
    <source>
        <dbReference type="Proteomes" id="UP001141992"/>
    </source>
</evidence>
<dbReference type="EMBL" id="JAPZVI010000009">
    <property type="protein sequence ID" value="MCZ8402624.1"/>
    <property type="molecule type" value="Genomic_DNA"/>
</dbReference>
<dbReference type="InterPro" id="IPR011335">
    <property type="entry name" value="Restrct_endonuc-II-like"/>
</dbReference>
<gene>
    <name evidence="6" type="ORF">O9570_14315</name>
</gene>
<feature type="region of interest" description="Disordered" evidence="1">
    <location>
        <begin position="1772"/>
        <end position="1797"/>
    </location>
</feature>
<dbReference type="FunFam" id="3.40.50.300:FF:002063">
    <property type="entry name" value="DNA helicase related protein"/>
    <property type="match status" value="1"/>
</dbReference>
<evidence type="ECO:0000313" key="6">
    <source>
        <dbReference type="EMBL" id="MCZ8402624.1"/>
    </source>
</evidence>
<dbReference type="Pfam" id="PF13086">
    <property type="entry name" value="AAA_11"/>
    <property type="match status" value="1"/>
</dbReference>
<evidence type="ECO:0000256" key="1">
    <source>
        <dbReference type="SAM" id="MobiDB-lite"/>
    </source>
</evidence>
<dbReference type="Pfam" id="PF11784">
    <property type="entry name" value="DUF3320"/>
    <property type="match status" value="1"/>
</dbReference>
<evidence type="ECO:0000259" key="5">
    <source>
        <dbReference type="Pfam" id="PF18741"/>
    </source>
</evidence>
<feature type="domain" description="DUF3320" evidence="2">
    <location>
        <begin position="1851"/>
        <end position="1898"/>
    </location>
</feature>
<sequence>MDKRLDLESPAMREGAAHGAGMAALEPVGQDVATRDGVMIEIEADPTLGYASIQNAVPVLRSLRLVNRSQETFENVEVQIRCNPAFAQPVRLRFDVLVPGEIRRIAPLDLAPDHGYLADLQEAQRAAIEVTAQADGREVGRAAQPVAVLAYDQWAGTRALPELLAAFSMPNNPAVDGLIGKAARLLREQHSDLTMNGYQSKSRDVVWKQVSAIYSTLAAETLHYAEPPASFGVDGQKIRTPDRILEARVATCLDLAMLFSSCLEQAGLRPVILMKEGHAWVGVWLHPACFADPLTDDVQAVRKRVDSGEFLAFETTGIAQHPSFRPSLRLALEQGAAHLREDDTFRYAIDVHRARELQIKPLPSRAGATAPGEADASEAPAAIEPTPQLPPLDPEFVISLEPADDTPEGRLAKWKSRLLDLTLRNRLLNFKNTKSTLPLVVPDLGRLEDAIADGGEFRIRPLPAALMEGSDPRVAQVHVDRGGRAPLDDMALEALGNQELIARVAQEALDANLLTIFGAARTGLEEGGANTLYLALGMLRWTEHPAAESSHLAPLILVPVSLQRQSVRSGFRLVRHDDETIINPTLLQMLRNNYELRIPGLDALPADDKGVDVARVLQAFRLAVREIVGWEVLEQVHLGIFSFTKYLMWKDLQDRSGQLKANRVVRHLIEHPGQAFAQEPWDPRFERLDESYRPQDLLTPLLSDSSQLKAICAVDAGRDLVLEGPPGTGKSQTITNLIAHLLARGKTVLFVSEKMAALEVVHRRLANIGLGPFCLELHSSKARKSEVLQQLGRALELGGQRSSDEWNREAERLAALRQELNGLVQALHQRHGNGLTVYDAIGTCIQHSGEEPSPLSWPDAQAHGEDELAQLREAARRMSTLSGELGALHGHALAHIGMTGWSPSWQDELLAAAQALDRAADAFKACVDVAGAELGVPVAGLGLEAYARLDALIDVLLAAPRVPTGLAAQAHDPAARQRVQALARHGLARNAHWAEVGASWQARLADLDGAALQAEWQAARAAWWPKSAFAKRRLRKRLAAFRVDARRPDDAAIDAMLAPLARVNAEDRELASLKADAERLLLNDYAGLDTDWEQVGRHEQWAERFAEAVTLMAGDPAAAGALRARLQPLVGENRAFLQPGAALGRRLLDTRNAWRALRDQLAVVEGLAHPTMPLQGQEHDGGALERIQAVLAGWRLNKQSLMPWCVWRQAREQAIGMQLQGLVATLEQGRVPLARVEAHFEFSYRNWWVKKVIDHSPLLRSFSSADHDRKIREFRQADDRFQQLTSAHIAALLAGKVPAGNAVLVSPDSELGLLRRELQKKARHVPVRQLMQRLPSLLPRLKPCLLMSPLSVAQYLDAGHSQFDVVVFDEASQIPVWDSIGAIARGQQLVVVGDTKQLPPTSFFSKSANDDDGAGDDGQVEDLESILDECLGADMNRLRLQWHYRSRHESLITFSNVTYYDSQLITFPSPVTDDVAVRLERVAGVYDRGGSRTNRAEAEAIVQGIERHYLDPARRRQSLGVVTFNQPQQSLIETLLDARRRANAALDKAIAAQAREPLFIKNLENVQGDERDVILFSITYGPDAAGKMTMNFGPLNGEGGHRRLNVAISRAREGVVIYSTLAPQQIDLSRMRAAGVRDLKHYLEFALKGPRALVAQSLPTGREPDSPFETQVIKVLRERGWVVHPQVGCSGYRIDMGVVDPRAPGRYLLGIECDGRAYHAGATARDRDRLRQVVLEGLGWRLHRIWSTDWWINPEREMDKLLARLDAELAREEEAPAPEPEPDPQPGPQSGSGEDDAAQADDVAFTITTEDGVDAAGSGTMPGQAPPRPNTAAGAITTYQVTDLAPGDAQAFYDRASNARLTAELRQVIETEGPLPESVLHRRVARAWGLERTGARIVERLRQLTPADSGRTREGEVTFLWPAGARPAAWADFRGAGEDEASRRRVDDVCLEELANGVLRVLATTGNAPRADVIKSVCRLLGLSRTLADAEARLGLALSALQAQGRVRDDAGMLRVD</sequence>
<accession>A0A9X3KYZ4</accession>
<feature type="domain" description="Restriction endonuclease type II-like" evidence="5">
    <location>
        <begin position="1668"/>
        <end position="1765"/>
    </location>
</feature>
<dbReference type="Gene3D" id="3.40.50.300">
    <property type="entry name" value="P-loop containing nucleotide triphosphate hydrolases"/>
    <property type="match status" value="3"/>
</dbReference>
<dbReference type="CDD" id="cd18808">
    <property type="entry name" value="SF1_C_Upf1"/>
    <property type="match status" value="1"/>
</dbReference>
<dbReference type="GO" id="GO:0004386">
    <property type="term" value="F:helicase activity"/>
    <property type="evidence" value="ECO:0007669"/>
    <property type="project" value="InterPro"/>
</dbReference>
<proteinExistence type="predicted"/>
<dbReference type="InterPro" id="IPR025103">
    <property type="entry name" value="DUF4011"/>
</dbReference>
<dbReference type="SUPFAM" id="SSF52980">
    <property type="entry name" value="Restriction endonuclease-like"/>
    <property type="match status" value="1"/>
</dbReference>
<dbReference type="InterPro" id="IPR041677">
    <property type="entry name" value="DNA2/NAM7_AAA_11"/>
</dbReference>
<feature type="domain" description="DNA2/NAM7 helicase-like C-terminal" evidence="4">
    <location>
        <begin position="1437"/>
        <end position="1617"/>
    </location>
</feature>
<dbReference type="InterPro" id="IPR049468">
    <property type="entry name" value="Restrct_endonuc-II-like_dom"/>
</dbReference>
<feature type="compositionally biased region" description="Pro residues" evidence="1">
    <location>
        <begin position="1777"/>
        <end position="1787"/>
    </location>
</feature>
<dbReference type="FunFam" id="3.40.960.10:FF:000002">
    <property type="entry name" value="DNA helicase related protein"/>
    <property type="match status" value="1"/>
</dbReference>
<evidence type="ECO:0000259" key="2">
    <source>
        <dbReference type="Pfam" id="PF11784"/>
    </source>
</evidence>
<organism evidence="6 7">
    <name type="scientific">Alcaligenes xylosoxydans xylosoxydans</name>
    <name type="common">Achromobacter xylosoxidans</name>
    <dbReference type="NCBI Taxonomy" id="85698"/>
    <lineage>
        <taxon>Bacteria</taxon>
        <taxon>Pseudomonadati</taxon>
        <taxon>Pseudomonadota</taxon>
        <taxon>Betaproteobacteria</taxon>
        <taxon>Burkholderiales</taxon>
        <taxon>Alcaligenaceae</taxon>
        <taxon>Achromobacter</taxon>
    </lineage>
</organism>
<comment type="caution">
    <text evidence="6">The sequence shown here is derived from an EMBL/GenBank/DDBJ whole genome shotgun (WGS) entry which is preliminary data.</text>
</comment>
<dbReference type="Proteomes" id="UP001141992">
    <property type="component" value="Unassembled WGS sequence"/>
</dbReference>